<dbReference type="InterPro" id="IPR036069">
    <property type="entry name" value="DUF34/NIF3_sf"/>
</dbReference>
<proteinExistence type="inferred from homology"/>
<comment type="caution">
    <text evidence="3">The sequence shown here is derived from an EMBL/GenBank/DDBJ whole genome shotgun (WGS) entry which is preliminary data.</text>
</comment>
<comment type="similarity">
    <text evidence="1">Belongs to the GTP cyclohydrolase I type 2/NIF3 family.</text>
</comment>
<reference evidence="3" key="1">
    <citation type="submission" date="2023-06" db="EMBL/GenBank/DDBJ databases">
        <authorList>
            <consortium name="Lawrence Berkeley National Laboratory"/>
            <person name="Ahrendt S."/>
            <person name="Sahu N."/>
            <person name="Indic B."/>
            <person name="Wong-Bajracharya J."/>
            <person name="Merenyi Z."/>
            <person name="Ke H.-M."/>
            <person name="Monk M."/>
            <person name="Kocsube S."/>
            <person name="Drula E."/>
            <person name="Lipzen A."/>
            <person name="Balint B."/>
            <person name="Henrissat B."/>
            <person name="Andreopoulos B."/>
            <person name="Martin F.M."/>
            <person name="Harder C.B."/>
            <person name="Rigling D."/>
            <person name="Ford K.L."/>
            <person name="Foster G.D."/>
            <person name="Pangilinan J."/>
            <person name="Papanicolaou A."/>
            <person name="Barry K."/>
            <person name="LaButti K."/>
            <person name="Viragh M."/>
            <person name="Koriabine M."/>
            <person name="Yan M."/>
            <person name="Riley R."/>
            <person name="Champramary S."/>
            <person name="Plett K.L."/>
            <person name="Tsai I.J."/>
            <person name="Slot J."/>
            <person name="Sipos G."/>
            <person name="Plett J."/>
            <person name="Nagy L.G."/>
            <person name="Grigoriev I.V."/>
        </authorList>
    </citation>
    <scope>NUCLEOTIDE SEQUENCE</scope>
    <source>
        <strain evidence="3">ICMP 16352</strain>
    </source>
</reference>
<dbReference type="InterPro" id="IPR002678">
    <property type="entry name" value="DUF34/NIF3"/>
</dbReference>
<feature type="binding site" evidence="2">
    <location>
        <position position="32"/>
    </location>
    <ligand>
        <name>a divalent metal cation</name>
        <dbReference type="ChEBI" id="CHEBI:60240"/>
        <label>1</label>
    </ligand>
</feature>
<gene>
    <name evidence="3" type="ORF">IW261DRAFT_132884</name>
</gene>
<evidence type="ECO:0000313" key="4">
    <source>
        <dbReference type="Proteomes" id="UP001175227"/>
    </source>
</evidence>
<feature type="binding site" evidence="2">
    <location>
        <position position="36"/>
    </location>
    <ligand>
        <name>a divalent metal cation</name>
        <dbReference type="ChEBI" id="CHEBI:60240"/>
        <label>1</label>
    </ligand>
</feature>
<name>A0AA39T4I7_9AGAR</name>
<evidence type="ECO:0000313" key="3">
    <source>
        <dbReference type="EMBL" id="KAK0464156.1"/>
    </source>
</evidence>
<dbReference type="AlphaFoldDB" id="A0AA39T4I7"/>
<dbReference type="Pfam" id="PF01784">
    <property type="entry name" value="DUF34_NIF3"/>
    <property type="match status" value="1"/>
</dbReference>
<dbReference type="EMBL" id="JAUEPR010000100">
    <property type="protein sequence ID" value="KAK0464156.1"/>
    <property type="molecule type" value="Genomic_DNA"/>
</dbReference>
<dbReference type="Proteomes" id="UP001175227">
    <property type="component" value="Unassembled WGS sequence"/>
</dbReference>
<evidence type="ECO:0000256" key="2">
    <source>
        <dbReference type="PIRSR" id="PIRSR602678-1"/>
    </source>
</evidence>
<protein>
    <submittedName>
        <fullName evidence="3">Uncharacterized protein</fullName>
    </submittedName>
</protein>
<keyword evidence="2" id="KW-0479">Metal-binding</keyword>
<organism evidence="3 4">
    <name type="scientific">Armillaria novae-zelandiae</name>
    <dbReference type="NCBI Taxonomy" id="153914"/>
    <lineage>
        <taxon>Eukaryota</taxon>
        <taxon>Fungi</taxon>
        <taxon>Dikarya</taxon>
        <taxon>Basidiomycota</taxon>
        <taxon>Agaricomycotina</taxon>
        <taxon>Agaricomycetes</taxon>
        <taxon>Agaricomycetidae</taxon>
        <taxon>Agaricales</taxon>
        <taxon>Marasmiineae</taxon>
        <taxon>Physalacriaceae</taxon>
        <taxon>Armillaria</taxon>
    </lineage>
</organism>
<dbReference type="SUPFAM" id="SSF102705">
    <property type="entry name" value="NIF3 (NGG1p interacting factor 3)-like"/>
    <property type="match status" value="1"/>
</dbReference>
<keyword evidence="4" id="KW-1185">Reference proteome</keyword>
<evidence type="ECO:0000256" key="1">
    <source>
        <dbReference type="ARBA" id="ARBA00006964"/>
    </source>
</evidence>
<sequence length="71" mass="7737">MIVGCSVDLSNWRDHDVLASVAAGKHVVVCGHTNTERGFLPVLGERLLKEIQVDDLEVTVSQKDAHPLVFA</sequence>
<accession>A0AA39T4I7</accession>